<dbReference type="Proteomes" id="UP000006044">
    <property type="component" value="Unassembled WGS sequence"/>
</dbReference>
<feature type="chain" id="PRO_5003841304" description="Fimbrial subunit protein C-terminal domain-containing protein" evidence="1">
    <location>
        <begin position="27"/>
        <end position="578"/>
    </location>
</feature>
<feature type="signal peptide" evidence="1">
    <location>
        <begin position="1"/>
        <end position="26"/>
    </location>
</feature>
<dbReference type="HOGENOM" id="CLU_471499_0_0_10"/>
<evidence type="ECO:0000313" key="2">
    <source>
        <dbReference type="EMBL" id="EJZ65190.1"/>
    </source>
</evidence>
<dbReference type="PROSITE" id="PS51257">
    <property type="entry name" value="PROKAR_LIPOPROTEIN"/>
    <property type="match status" value="1"/>
</dbReference>
<dbReference type="EMBL" id="ADLE01000007">
    <property type="protein sequence ID" value="EJZ65190.1"/>
    <property type="molecule type" value="Genomic_DNA"/>
</dbReference>
<dbReference type="RefSeq" id="WP_008861414.1">
    <property type="nucleotide sequence ID" value="NZ_JH815203.1"/>
</dbReference>
<proteinExistence type="predicted"/>
<evidence type="ECO:0000313" key="3">
    <source>
        <dbReference type="Proteomes" id="UP000006044"/>
    </source>
</evidence>
<sequence>MKTMKTKWTKAGTMFLAAAAVLSSCSNEEVIPGGETPVGERDAVKTSFSFAIPSPVSRATSDDVQGNDNFLGIESLRLMPFSNLSGDYVGANSVLAGATQLTGAEITNGEAKNFVKTFTDVTIPSGDIAFLFYGKAKHDAAYKGVLEMTPDASVTSLTPADIAFTLKNITEGTYTGGSYSTAAALIEAWKTNVTDALATYVGSLTDGEEKNKATELQNGYFSFNSASLENLKLALQYLSDGLNELHTKYSTPAANTAKTSVDNMATELAKDAYKDFPANLPKGAYKLDNGIIVFDENGPGGSGIVTSGSSKAYSYPSSLYYWTNAYPVAYSTLPTFTNWNNGVYNGARTPITVATTKIALNKTINYGVARLDVKAAFKSADGTVPAGKNTKVTLANHNFVVKGILIGGLPDKLDWEMHPSAADTYSKIVYDNRMNTNDYELTKAATPDFAGMTPFIYSLLPETADCSTGNAEDLGHTPNIALEVLNDGPQFYGLDGNLVPEGGTFYLVGKLTYKKDNSKSEVVRVFQQDYNTTANLSINSLAKAYNTVPDLINPRLELALAVDIDWKAGLVIDVPIGD</sequence>
<comment type="caution">
    <text evidence="2">The sequence shown here is derived from an EMBL/GenBank/DDBJ whole genome shotgun (WGS) entry which is preliminary data.</text>
</comment>
<evidence type="ECO:0008006" key="4">
    <source>
        <dbReference type="Google" id="ProtNLM"/>
    </source>
</evidence>
<dbReference type="eggNOG" id="ENOG50348K9">
    <property type="taxonomic scope" value="Bacteria"/>
</dbReference>
<organism evidence="2 3">
    <name type="scientific">Barnesiella intestinihominis YIT 11860</name>
    <dbReference type="NCBI Taxonomy" id="742726"/>
    <lineage>
        <taxon>Bacteria</taxon>
        <taxon>Pseudomonadati</taxon>
        <taxon>Bacteroidota</taxon>
        <taxon>Bacteroidia</taxon>
        <taxon>Bacteroidales</taxon>
        <taxon>Barnesiellaceae</taxon>
        <taxon>Barnesiella</taxon>
    </lineage>
</organism>
<dbReference type="STRING" id="742726.HMPREF9448_00921"/>
<keyword evidence="3" id="KW-1185">Reference proteome</keyword>
<evidence type="ECO:0000256" key="1">
    <source>
        <dbReference type="SAM" id="SignalP"/>
    </source>
</evidence>
<protein>
    <recommendedName>
        <fullName evidence="4">Fimbrial subunit protein C-terminal domain-containing protein</fullName>
    </recommendedName>
</protein>
<accession>K0XMX2</accession>
<reference evidence="2 3" key="1">
    <citation type="submission" date="2012-08" db="EMBL/GenBank/DDBJ databases">
        <title>The Genome Sequence of Barnesiella intestinihominis YIT 11860.</title>
        <authorList>
            <consortium name="The Broad Institute Genome Sequencing Platform"/>
            <person name="Earl A."/>
            <person name="Ward D."/>
            <person name="Feldgarden M."/>
            <person name="Gevers D."/>
            <person name="Morotomi M."/>
            <person name="Walker B."/>
            <person name="Young S.K."/>
            <person name="Zeng Q."/>
            <person name="Gargeya S."/>
            <person name="Fitzgerald M."/>
            <person name="Haas B."/>
            <person name="Abouelleil A."/>
            <person name="Alvarado L."/>
            <person name="Arachchi H.M."/>
            <person name="Berlin A.M."/>
            <person name="Chapman S.B."/>
            <person name="Goldberg J."/>
            <person name="Griggs A."/>
            <person name="Gujja S."/>
            <person name="Hansen M."/>
            <person name="Howarth C."/>
            <person name="Imamovic A."/>
            <person name="Larimer J."/>
            <person name="McCowen C."/>
            <person name="Montmayeur A."/>
            <person name="Murphy C."/>
            <person name="Neiman D."/>
            <person name="Pearson M."/>
            <person name="Priest M."/>
            <person name="Roberts A."/>
            <person name="Saif S."/>
            <person name="Shea T."/>
            <person name="Sisk P."/>
            <person name="Sykes S."/>
            <person name="Wortman J."/>
            <person name="Nusbaum C."/>
            <person name="Birren B."/>
        </authorList>
    </citation>
    <scope>NUCLEOTIDE SEQUENCE [LARGE SCALE GENOMIC DNA]</scope>
    <source>
        <strain evidence="2 3">YIT 11860</strain>
    </source>
</reference>
<keyword evidence="1" id="KW-0732">Signal</keyword>
<name>K0XMX2_9BACT</name>
<dbReference type="AlphaFoldDB" id="K0XMX2"/>
<gene>
    <name evidence="2" type="ORF">HMPREF9448_00921</name>
</gene>
<dbReference type="GeneID" id="77848227"/>